<evidence type="ECO:0000313" key="3">
    <source>
        <dbReference type="Proteomes" id="UP000316092"/>
    </source>
</evidence>
<name>A0A553V3Y7_9DEIO</name>
<sequence length="165" mass="16605">MNAAARLLLAFSLLSSCAAAQSAAPEMPTAPTLPPAERYGVQLGGIPPFFLSAGGYKVLTGLGAGQLEGRALISTLGIPTFITALGAEADLLASYPLSAHWKVYGGVAAAFTSTSVNNATNYFGLGGLVGVRSGPGLGFFIEAGAGTFFGGFTGPFGRTGVTYSF</sequence>
<accession>A0A553V3Y7</accession>
<protein>
    <recommendedName>
        <fullName evidence="4">DUF2715 domain-containing protein</fullName>
    </recommendedName>
</protein>
<reference evidence="2 3" key="1">
    <citation type="submission" date="2019-07" db="EMBL/GenBank/DDBJ databases">
        <title>Deinococcus detaillus sp. nov., isolated from humus soil in Antarctica.</title>
        <authorList>
            <person name="Zhang K."/>
        </authorList>
    </citation>
    <scope>NUCLEOTIDE SEQUENCE [LARGE SCALE GENOMIC DNA]</scope>
    <source>
        <strain evidence="2 3">H1</strain>
    </source>
</reference>
<dbReference type="OrthoDB" id="9843184at2"/>
<dbReference type="AlphaFoldDB" id="A0A553V3Y7"/>
<evidence type="ECO:0000256" key="1">
    <source>
        <dbReference type="SAM" id="SignalP"/>
    </source>
</evidence>
<dbReference type="PROSITE" id="PS51257">
    <property type="entry name" value="PROKAR_LIPOPROTEIN"/>
    <property type="match status" value="1"/>
</dbReference>
<gene>
    <name evidence="2" type="ORF">FNU79_04775</name>
</gene>
<proteinExistence type="predicted"/>
<dbReference type="Proteomes" id="UP000316092">
    <property type="component" value="Unassembled WGS sequence"/>
</dbReference>
<evidence type="ECO:0008006" key="4">
    <source>
        <dbReference type="Google" id="ProtNLM"/>
    </source>
</evidence>
<feature type="signal peptide" evidence="1">
    <location>
        <begin position="1"/>
        <end position="20"/>
    </location>
</feature>
<comment type="caution">
    <text evidence="2">The sequence shown here is derived from an EMBL/GenBank/DDBJ whole genome shotgun (WGS) entry which is preliminary data.</text>
</comment>
<dbReference type="EMBL" id="VKDB01000003">
    <property type="protein sequence ID" value="TSA87208.1"/>
    <property type="molecule type" value="Genomic_DNA"/>
</dbReference>
<feature type="chain" id="PRO_5022216009" description="DUF2715 domain-containing protein" evidence="1">
    <location>
        <begin position="21"/>
        <end position="165"/>
    </location>
</feature>
<evidence type="ECO:0000313" key="2">
    <source>
        <dbReference type="EMBL" id="TSA87208.1"/>
    </source>
</evidence>
<keyword evidence="3" id="KW-1185">Reference proteome</keyword>
<organism evidence="2 3">
    <name type="scientific">Deinococcus detaillensis</name>
    <dbReference type="NCBI Taxonomy" id="2592048"/>
    <lineage>
        <taxon>Bacteria</taxon>
        <taxon>Thermotogati</taxon>
        <taxon>Deinococcota</taxon>
        <taxon>Deinococci</taxon>
        <taxon>Deinococcales</taxon>
        <taxon>Deinococcaceae</taxon>
        <taxon>Deinococcus</taxon>
    </lineage>
</organism>
<keyword evidence="1" id="KW-0732">Signal</keyword>
<dbReference type="RefSeq" id="WP_143719753.1">
    <property type="nucleotide sequence ID" value="NZ_VKDB01000003.1"/>
</dbReference>